<comment type="caution">
    <text evidence="1">The sequence shown here is derived from an EMBL/GenBank/DDBJ whole genome shotgun (WGS) entry which is preliminary data.</text>
</comment>
<protein>
    <submittedName>
        <fullName evidence="1">Uncharacterized protein</fullName>
    </submittedName>
</protein>
<reference evidence="1" key="1">
    <citation type="submission" date="2024-02" db="EMBL/GenBank/DDBJ databases">
        <title>Bacteria isolated from the canopy kelp, Nereocystis luetkeana.</title>
        <authorList>
            <person name="Pfister C.A."/>
            <person name="Younker I.T."/>
            <person name="Light S.H."/>
        </authorList>
    </citation>
    <scope>NUCLEOTIDE SEQUENCE</scope>
    <source>
        <strain evidence="1">TN.2.01</strain>
    </source>
</reference>
<dbReference type="EMBL" id="JBAKAX010000048">
    <property type="protein sequence ID" value="MEL0606464.1"/>
    <property type="molecule type" value="Genomic_DNA"/>
</dbReference>
<keyword evidence="2" id="KW-1185">Reference proteome</keyword>
<sequence>SFSSLSAKKPLSNLLTKRVRDAALLEENKNQANIAKNISLASAGSWLPFSFTSHSLLLVQKIFKQIDYSKPISAAVTS</sequence>
<evidence type="ECO:0000313" key="2">
    <source>
        <dbReference type="Proteomes" id="UP001374952"/>
    </source>
</evidence>
<gene>
    <name evidence="1" type="ORF">V6250_20055</name>
</gene>
<accession>A0ACC6R946</accession>
<proteinExistence type="predicted"/>
<organism evidence="1 2">
    <name type="scientific">Pseudoalteromonas undina</name>
    <dbReference type="NCBI Taxonomy" id="43660"/>
    <lineage>
        <taxon>Bacteria</taxon>
        <taxon>Pseudomonadati</taxon>
        <taxon>Pseudomonadota</taxon>
        <taxon>Gammaproteobacteria</taxon>
        <taxon>Alteromonadales</taxon>
        <taxon>Pseudoalteromonadaceae</taxon>
        <taxon>Pseudoalteromonas</taxon>
    </lineage>
</organism>
<name>A0ACC6R946_9GAMM</name>
<dbReference type="Proteomes" id="UP001374952">
    <property type="component" value="Unassembled WGS sequence"/>
</dbReference>
<feature type="non-terminal residue" evidence="1">
    <location>
        <position position="1"/>
    </location>
</feature>
<evidence type="ECO:0000313" key="1">
    <source>
        <dbReference type="EMBL" id="MEL0606464.1"/>
    </source>
</evidence>